<sequence>MRSSAVVNALLTNALMGVLFYGINAFAEVTKDDQAKQTGVTILIAITFAGLFAFVWKWNTIRTWTFYLVVIPLLLASSFDVLLIIDTWLMPNGTVLQAINLMAIYKMSQGRSARSLLLVTAMSIAFLLFK</sequence>
<feature type="transmembrane region" description="Helical" evidence="1">
    <location>
        <begin position="6"/>
        <end position="27"/>
    </location>
</feature>
<keyword evidence="3" id="KW-1185">Reference proteome</keyword>
<name>A0A8J2KJL8_9HEXA</name>
<keyword evidence="1" id="KW-0812">Transmembrane</keyword>
<dbReference type="Proteomes" id="UP000708208">
    <property type="component" value="Unassembled WGS sequence"/>
</dbReference>
<keyword evidence="1" id="KW-0472">Membrane</keyword>
<evidence type="ECO:0000313" key="3">
    <source>
        <dbReference type="Proteomes" id="UP000708208"/>
    </source>
</evidence>
<keyword evidence="1" id="KW-1133">Transmembrane helix</keyword>
<evidence type="ECO:0000313" key="2">
    <source>
        <dbReference type="EMBL" id="CAG7786309.1"/>
    </source>
</evidence>
<reference evidence="2" key="1">
    <citation type="submission" date="2021-06" db="EMBL/GenBank/DDBJ databases">
        <authorList>
            <person name="Hodson N. C."/>
            <person name="Mongue J. A."/>
            <person name="Jaron S. K."/>
        </authorList>
    </citation>
    <scope>NUCLEOTIDE SEQUENCE</scope>
</reference>
<accession>A0A8J2KJL8</accession>
<gene>
    <name evidence="2" type="ORF">AFUS01_LOCUS24883</name>
</gene>
<organism evidence="2 3">
    <name type="scientific">Allacma fusca</name>
    <dbReference type="NCBI Taxonomy" id="39272"/>
    <lineage>
        <taxon>Eukaryota</taxon>
        <taxon>Metazoa</taxon>
        <taxon>Ecdysozoa</taxon>
        <taxon>Arthropoda</taxon>
        <taxon>Hexapoda</taxon>
        <taxon>Collembola</taxon>
        <taxon>Symphypleona</taxon>
        <taxon>Sminthuridae</taxon>
        <taxon>Allacma</taxon>
    </lineage>
</organism>
<protein>
    <submittedName>
        <fullName evidence="2">Uncharacterized protein</fullName>
    </submittedName>
</protein>
<feature type="transmembrane region" description="Helical" evidence="1">
    <location>
        <begin position="64"/>
        <end position="90"/>
    </location>
</feature>
<dbReference type="AlphaFoldDB" id="A0A8J2KJL8"/>
<feature type="transmembrane region" description="Helical" evidence="1">
    <location>
        <begin position="39"/>
        <end position="58"/>
    </location>
</feature>
<evidence type="ECO:0000256" key="1">
    <source>
        <dbReference type="SAM" id="Phobius"/>
    </source>
</evidence>
<dbReference type="EMBL" id="CAJVCH010314946">
    <property type="protein sequence ID" value="CAG7786309.1"/>
    <property type="molecule type" value="Genomic_DNA"/>
</dbReference>
<proteinExistence type="predicted"/>
<feature type="non-terminal residue" evidence="2">
    <location>
        <position position="1"/>
    </location>
</feature>
<feature type="transmembrane region" description="Helical" evidence="1">
    <location>
        <begin position="111"/>
        <end position="129"/>
    </location>
</feature>
<comment type="caution">
    <text evidence="2">The sequence shown here is derived from an EMBL/GenBank/DDBJ whole genome shotgun (WGS) entry which is preliminary data.</text>
</comment>